<sequence length="356" mass="39631">MNILENYIAAVRQGIDLVEAAVGASEEDLCARGLSRTSARELVQLADVYFGSTPFTRRQRDAIASARLLEHDLATILTIEKFARRAKKTAHAWALREELCHTDPRNIPRIARKRLRELQPRKPLQQSVRVTRRASGPWSLTLTGPSSIIADLQGVIEPEAPMRSVEALLHRGAGAATSSLRPALTPHVIITLNQLDQLLQPADGSNRTHAEDTQAGVDNEEILLRLTNGATMTGAEFVRRKLTDYGFVTVVHPERGPVNLYRLSRTASWKQRAMLSAENQTCVWPGCNRPVDECEMHHIKAWKNGGLTNVDNLAPLCPYHNGVNDDDPFNPTPTSRPRGRVDRINGTMVWRPPGEY</sequence>
<protein>
    <submittedName>
        <fullName evidence="2">HNH endonuclease</fullName>
    </submittedName>
</protein>
<keyword evidence="2" id="KW-0540">Nuclease</keyword>
<name>A0ABQ6VED5_9CORY</name>
<evidence type="ECO:0000259" key="1">
    <source>
        <dbReference type="SMART" id="SM00507"/>
    </source>
</evidence>
<dbReference type="EMBL" id="WBZJ01000001">
    <property type="protein sequence ID" value="KAB3522754.1"/>
    <property type="molecule type" value="Genomic_DNA"/>
</dbReference>
<evidence type="ECO:0000313" key="3">
    <source>
        <dbReference type="Proteomes" id="UP000436181"/>
    </source>
</evidence>
<gene>
    <name evidence="2" type="ORF">F8377_00795</name>
</gene>
<evidence type="ECO:0000313" key="2">
    <source>
        <dbReference type="EMBL" id="KAB3522754.1"/>
    </source>
</evidence>
<reference evidence="2 3" key="1">
    <citation type="submission" date="2019-10" db="EMBL/GenBank/DDBJ databases">
        <title>Corynebacterium sp novel species isolated from the respiratory tract of Marmot.</title>
        <authorList>
            <person name="Zhang G."/>
        </authorList>
    </citation>
    <scope>NUCLEOTIDE SEQUENCE [LARGE SCALE GENOMIC DNA]</scope>
    <source>
        <strain evidence="2 3">336</strain>
    </source>
</reference>
<proteinExistence type="predicted"/>
<dbReference type="Pfam" id="PF01844">
    <property type="entry name" value="HNH"/>
    <property type="match status" value="1"/>
</dbReference>
<dbReference type="InterPro" id="IPR002711">
    <property type="entry name" value="HNH"/>
</dbReference>
<dbReference type="Proteomes" id="UP000436181">
    <property type="component" value="Unassembled WGS sequence"/>
</dbReference>
<dbReference type="InterPro" id="IPR003615">
    <property type="entry name" value="HNH_nuc"/>
</dbReference>
<keyword evidence="3" id="KW-1185">Reference proteome</keyword>
<comment type="caution">
    <text evidence="2">The sequence shown here is derived from an EMBL/GenBank/DDBJ whole genome shotgun (WGS) entry which is preliminary data.</text>
</comment>
<dbReference type="CDD" id="cd00085">
    <property type="entry name" value="HNHc"/>
    <property type="match status" value="1"/>
</dbReference>
<dbReference type="SMART" id="SM00507">
    <property type="entry name" value="HNHc"/>
    <property type="match status" value="1"/>
</dbReference>
<keyword evidence="2" id="KW-0378">Hydrolase</keyword>
<feature type="domain" description="HNH nuclease" evidence="1">
    <location>
        <begin position="269"/>
        <end position="322"/>
    </location>
</feature>
<accession>A0ABQ6VED5</accession>
<dbReference type="RefSeq" id="WP_151843651.1">
    <property type="nucleotide sequence ID" value="NZ_WBZJ01000001.1"/>
</dbReference>
<dbReference type="GO" id="GO:0004519">
    <property type="term" value="F:endonuclease activity"/>
    <property type="evidence" value="ECO:0007669"/>
    <property type="project" value="UniProtKB-KW"/>
</dbReference>
<dbReference type="Gene3D" id="1.10.30.50">
    <property type="match status" value="1"/>
</dbReference>
<organism evidence="2 3">
    <name type="scientific">Corynebacterium zhongnanshanii</name>
    <dbReference type="NCBI Taxonomy" id="2768834"/>
    <lineage>
        <taxon>Bacteria</taxon>
        <taxon>Bacillati</taxon>
        <taxon>Actinomycetota</taxon>
        <taxon>Actinomycetes</taxon>
        <taxon>Mycobacteriales</taxon>
        <taxon>Corynebacteriaceae</taxon>
        <taxon>Corynebacterium</taxon>
    </lineage>
</organism>
<keyword evidence="2" id="KW-0255">Endonuclease</keyword>